<dbReference type="Proteomes" id="UP000799118">
    <property type="component" value="Unassembled WGS sequence"/>
</dbReference>
<gene>
    <name evidence="2" type="ORF">BT96DRAFT_942540</name>
</gene>
<feature type="signal peptide" evidence="1">
    <location>
        <begin position="1"/>
        <end position="19"/>
    </location>
</feature>
<dbReference type="EMBL" id="ML769534">
    <property type="protein sequence ID" value="KAE9395275.1"/>
    <property type="molecule type" value="Genomic_DNA"/>
</dbReference>
<accession>A0A6A4HDY8</accession>
<evidence type="ECO:0000256" key="1">
    <source>
        <dbReference type="SAM" id="SignalP"/>
    </source>
</evidence>
<reference evidence="2" key="1">
    <citation type="journal article" date="2019" name="Environ. Microbiol.">
        <title>Fungal ecological strategies reflected in gene transcription - a case study of two litter decomposers.</title>
        <authorList>
            <person name="Barbi F."/>
            <person name="Kohler A."/>
            <person name="Barry K."/>
            <person name="Baskaran P."/>
            <person name="Daum C."/>
            <person name="Fauchery L."/>
            <person name="Ihrmark K."/>
            <person name="Kuo A."/>
            <person name="LaButti K."/>
            <person name="Lipzen A."/>
            <person name="Morin E."/>
            <person name="Grigoriev I.V."/>
            <person name="Henrissat B."/>
            <person name="Lindahl B."/>
            <person name="Martin F."/>
        </authorList>
    </citation>
    <scope>NUCLEOTIDE SEQUENCE</scope>
    <source>
        <strain evidence="2">JB14</strain>
    </source>
</reference>
<name>A0A6A4HDY8_9AGAR</name>
<keyword evidence="1" id="KW-0732">Signal</keyword>
<proteinExistence type="predicted"/>
<feature type="chain" id="PRO_5025665155" evidence="1">
    <location>
        <begin position="20"/>
        <end position="307"/>
    </location>
</feature>
<keyword evidence="3" id="KW-1185">Reference proteome</keyword>
<dbReference type="AlphaFoldDB" id="A0A6A4HDY8"/>
<protein>
    <submittedName>
        <fullName evidence="2">Uncharacterized protein</fullName>
    </submittedName>
</protein>
<organism evidence="2 3">
    <name type="scientific">Gymnopus androsaceus JB14</name>
    <dbReference type="NCBI Taxonomy" id="1447944"/>
    <lineage>
        <taxon>Eukaryota</taxon>
        <taxon>Fungi</taxon>
        <taxon>Dikarya</taxon>
        <taxon>Basidiomycota</taxon>
        <taxon>Agaricomycotina</taxon>
        <taxon>Agaricomycetes</taxon>
        <taxon>Agaricomycetidae</taxon>
        <taxon>Agaricales</taxon>
        <taxon>Marasmiineae</taxon>
        <taxon>Omphalotaceae</taxon>
        <taxon>Gymnopus</taxon>
    </lineage>
</organism>
<evidence type="ECO:0000313" key="2">
    <source>
        <dbReference type="EMBL" id="KAE9395275.1"/>
    </source>
</evidence>
<sequence length="307" mass="34122">MHPLHLIVGLSLQYVPVLLQQYLYLQPIIETSLLIYMVFEPTVNSKTVRAAVLEMVSKSETTLGKTCITGLTRIDFVSWCLRTCQIENNYVPGITSGPAFLMSWTGMGALYCSGGLKGHINIIEDAQFQMAVATLGKCNASKANFRVTVKFDLDQMSVHCIRKRVPKLDNYSPKTIAISFMIEQIDKDWRCEDTQHRSSDQNSVCWIDLATQQHVGIKLRTKKQWASDIIRGTTNLKEPPNIAGVDLGSFEALKKVGFTVELIPDVAVARGIVEGVYGVSEVLQGGGCEKGESKEVFVPPLNFYCYC</sequence>
<evidence type="ECO:0000313" key="3">
    <source>
        <dbReference type="Proteomes" id="UP000799118"/>
    </source>
</evidence>